<accession>A0A4Q5N3I1</accession>
<dbReference type="RefSeq" id="WP_130100967.1">
    <property type="nucleotide sequence ID" value="NZ_SDWW01000003.1"/>
</dbReference>
<evidence type="ECO:0000313" key="2">
    <source>
        <dbReference type="Proteomes" id="UP000293764"/>
    </source>
</evidence>
<name>A0A4Q5N3I1_9MICO</name>
<dbReference type="OrthoDB" id="5168624at2"/>
<dbReference type="Proteomes" id="UP000293764">
    <property type="component" value="Unassembled WGS sequence"/>
</dbReference>
<dbReference type="AlphaFoldDB" id="A0A4Q5N3I1"/>
<organism evidence="1 2">
    <name type="scientific">Pengzhenrongella frigida</name>
    <dbReference type="NCBI Taxonomy" id="1259133"/>
    <lineage>
        <taxon>Bacteria</taxon>
        <taxon>Bacillati</taxon>
        <taxon>Actinomycetota</taxon>
        <taxon>Actinomycetes</taxon>
        <taxon>Micrococcales</taxon>
        <taxon>Pengzhenrongella</taxon>
    </lineage>
</organism>
<proteinExistence type="predicted"/>
<sequence>MTHDPRPPGRIRYQVKVAGLLSPMLRSTFADLGAIRTATVTVLRLRLSPGQGPADIAAMLERKGLVLVGAQPVRAPLAGPVDA</sequence>
<reference evidence="1 2" key="1">
    <citation type="submission" date="2019-01" db="EMBL/GenBank/DDBJ databases">
        <title>Novel species of Cellulomonas.</title>
        <authorList>
            <person name="Liu Q."/>
            <person name="Xin Y.-H."/>
        </authorList>
    </citation>
    <scope>NUCLEOTIDE SEQUENCE [LARGE SCALE GENOMIC DNA]</scope>
    <source>
        <strain evidence="1 2">HLT2-17</strain>
    </source>
</reference>
<dbReference type="EMBL" id="SDWW01000003">
    <property type="protein sequence ID" value="RYV52716.1"/>
    <property type="molecule type" value="Genomic_DNA"/>
</dbReference>
<protein>
    <submittedName>
        <fullName evidence="1">Uncharacterized protein</fullName>
    </submittedName>
</protein>
<keyword evidence="2" id="KW-1185">Reference proteome</keyword>
<comment type="caution">
    <text evidence="1">The sequence shown here is derived from an EMBL/GenBank/DDBJ whole genome shotgun (WGS) entry which is preliminary data.</text>
</comment>
<evidence type="ECO:0000313" key="1">
    <source>
        <dbReference type="EMBL" id="RYV52716.1"/>
    </source>
</evidence>
<gene>
    <name evidence="1" type="ORF">EUA98_01885</name>
</gene>